<dbReference type="GO" id="GO:0008270">
    <property type="term" value="F:zinc ion binding"/>
    <property type="evidence" value="ECO:0007669"/>
    <property type="project" value="UniProtKB-UniRule"/>
</dbReference>
<dbReference type="InterPro" id="IPR040498">
    <property type="entry name" value="PriA_CRR"/>
</dbReference>
<dbReference type="NCBIfam" id="NF004067">
    <property type="entry name" value="PRK05580.1-4"/>
    <property type="match status" value="1"/>
</dbReference>
<keyword evidence="9 12" id="KW-0238">DNA-binding</keyword>
<dbReference type="GO" id="GO:1990077">
    <property type="term" value="C:primosome complex"/>
    <property type="evidence" value="ECO:0007669"/>
    <property type="project" value="UniProtKB-UniRule"/>
</dbReference>
<dbReference type="SMART" id="SM00487">
    <property type="entry name" value="DEXDc"/>
    <property type="match status" value="1"/>
</dbReference>
<comment type="similarity">
    <text evidence="12">Belongs to the helicase family. PriA subfamily.</text>
</comment>
<keyword evidence="1 12" id="KW-0639">Primosome</keyword>
<dbReference type="CDD" id="cd17929">
    <property type="entry name" value="DEXHc_priA"/>
    <property type="match status" value="1"/>
</dbReference>
<feature type="binding site" evidence="12">
    <location>
        <position position="480"/>
    </location>
    <ligand>
        <name>Zn(2+)</name>
        <dbReference type="ChEBI" id="CHEBI:29105"/>
        <label>1</label>
    </ligand>
</feature>
<dbReference type="GO" id="GO:0006302">
    <property type="term" value="P:double-strand break repair"/>
    <property type="evidence" value="ECO:0007669"/>
    <property type="project" value="InterPro"/>
</dbReference>
<dbReference type="InterPro" id="IPR041222">
    <property type="entry name" value="PriA_3primeBD"/>
</dbReference>
<evidence type="ECO:0000256" key="2">
    <source>
        <dbReference type="ARBA" id="ARBA00022705"/>
    </source>
</evidence>
<comment type="catalytic activity">
    <reaction evidence="12">
        <text>Couples ATP hydrolysis with the unwinding of duplex DNA by translocating in the 3'-5' direction.</text>
        <dbReference type="EC" id="5.6.2.4"/>
    </reaction>
</comment>
<dbReference type="Pfam" id="PF18074">
    <property type="entry name" value="PriA_C"/>
    <property type="match status" value="1"/>
</dbReference>
<dbReference type="GO" id="GO:0006310">
    <property type="term" value="P:DNA recombination"/>
    <property type="evidence" value="ECO:0007669"/>
    <property type="project" value="InterPro"/>
</dbReference>
<organism evidence="15 16">
    <name type="scientific">Saccharophagus degradans</name>
    <dbReference type="NCBI Taxonomy" id="86304"/>
    <lineage>
        <taxon>Bacteria</taxon>
        <taxon>Pseudomonadati</taxon>
        <taxon>Pseudomonadota</taxon>
        <taxon>Gammaproteobacteria</taxon>
        <taxon>Cellvibrionales</taxon>
        <taxon>Cellvibrionaceae</taxon>
        <taxon>Saccharophagus</taxon>
    </lineage>
</organism>
<dbReference type="PROSITE" id="PS51194">
    <property type="entry name" value="HELICASE_CTER"/>
    <property type="match status" value="1"/>
</dbReference>
<evidence type="ECO:0000256" key="12">
    <source>
        <dbReference type="HAMAP-Rule" id="MF_00983"/>
    </source>
</evidence>
<evidence type="ECO:0000256" key="3">
    <source>
        <dbReference type="ARBA" id="ARBA00022723"/>
    </source>
</evidence>
<dbReference type="InterPro" id="IPR011545">
    <property type="entry name" value="DEAD/DEAH_box_helicase_dom"/>
</dbReference>
<dbReference type="GO" id="GO:0006270">
    <property type="term" value="P:DNA replication initiation"/>
    <property type="evidence" value="ECO:0007669"/>
    <property type="project" value="TreeGrafter"/>
</dbReference>
<dbReference type="Pfam" id="PF00271">
    <property type="entry name" value="Helicase_C"/>
    <property type="match status" value="1"/>
</dbReference>
<dbReference type="InterPro" id="IPR014001">
    <property type="entry name" value="Helicase_ATP-bd"/>
</dbReference>
<feature type="binding site" evidence="12">
    <location>
        <position position="452"/>
    </location>
    <ligand>
        <name>Zn(2+)</name>
        <dbReference type="ChEBI" id="CHEBI:29105"/>
        <label>2</label>
    </ligand>
</feature>
<dbReference type="InterPro" id="IPR042115">
    <property type="entry name" value="PriA_3primeBD_sf"/>
</dbReference>
<feature type="domain" description="Helicase ATP-binding" evidence="13">
    <location>
        <begin position="215"/>
        <end position="381"/>
    </location>
</feature>
<evidence type="ECO:0000259" key="14">
    <source>
        <dbReference type="PROSITE" id="PS51194"/>
    </source>
</evidence>
<keyword evidence="4 12" id="KW-0547">Nucleotide-binding</keyword>
<feature type="binding site" evidence="12">
    <location>
        <position position="440"/>
    </location>
    <ligand>
        <name>Zn(2+)</name>
        <dbReference type="ChEBI" id="CHEBI:29105"/>
        <label>1</label>
    </ligand>
</feature>
<dbReference type="EMBL" id="JAUOPB010000005">
    <property type="protein sequence ID" value="MDO6422516.1"/>
    <property type="molecule type" value="Genomic_DNA"/>
</dbReference>
<keyword evidence="2 12" id="KW-0235">DNA replication</keyword>
<keyword evidence="7 12" id="KW-0862">Zinc</keyword>
<evidence type="ECO:0000313" key="15">
    <source>
        <dbReference type="EMBL" id="MDO6422516.1"/>
    </source>
</evidence>
<dbReference type="AlphaFoldDB" id="A0AAW7X7A8"/>
<keyword evidence="3 12" id="KW-0479">Metal-binding</keyword>
<comment type="catalytic activity">
    <reaction evidence="11 12">
        <text>ATP + H2O = ADP + phosphate + H(+)</text>
        <dbReference type="Rhea" id="RHEA:13065"/>
        <dbReference type="ChEBI" id="CHEBI:15377"/>
        <dbReference type="ChEBI" id="CHEBI:15378"/>
        <dbReference type="ChEBI" id="CHEBI:30616"/>
        <dbReference type="ChEBI" id="CHEBI:43474"/>
        <dbReference type="ChEBI" id="CHEBI:456216"/>
        <dbReference type="EC" id="5.6.2.4"/>
    </reaction>
</comment>
<dbReference type="GO" id="GO:0003677">
    <property type="term" value="F:DNA binding"/>
    <property type="evidence" value="ECO:0007669"/>
    <property type="project" value="UniProtKB-UniRule"/>
</dbReference>
<gene>
    <name evidence="12" type="primary">priA</name>
    <name evidence="15" type="ORF">Q4521_08535</name>
</gene>
<feature type="domain" description="Helicase C-terminal" evidence="14">
    <location>
        <begin position="475"/>
        <end position="634"/>
    </location>
</feature>
<dbReference type="GO" id="GO:0016787">
    <property type="term" value="F:hydrolase activity"/>
    <property type="evidence" value="ECO:0007669"/>
    <property type="project" value="UniProtKB-KW"/>
</dbReference>
<feature type="binding site" evidence="12">
    <location>
        <position position="449"/>
    </location>
    <ligand>
        <name>Zn(2+)</name>
        <dbReference type="ChEBI" id="CHEBI:29105"/>
        <label>2</label>
    </ligand>
</feature>
<dbReference type="GO" id="GO:0006269">
    <property type="term" value="P:DNA replication, synthesis of primer"/>
    <property type="evidence" value="ECO:0007669"/>
    <property type="project" value="UniProtKB-KW"/>
</dbReference>
<dbReference type="GO" id="GO:0043138">
    <property type="term" value="F:3'-5' DNA helicase activity"/>
    <property type="evidence" value="ECO:0007669"/>
    <property type="project" value="UniProtKB-EC"/>
</dbReference>
<dbReference type="FunFam" id="3.40.50.300:FF:000489">
    <property type="entry name" value="Primosome assembly protein PriA"/>
    <property type="match status" value="1"/>
</dbReference>
<dbReference type="InterPro" id="IPR041236">
    <property type="entry name" value="PriA_C"/>
</dbReference>
<keyword evidence="6 12" id="KW-0347">Helicase</keyword>
<dbReference type="RefSeq" id="WP_303492498.1">
    <property type="nucleotide sequence ID" value="NZ_JAUOPB010000005.1"/>
</dbReference>
<evidence type="ECO:0000256" key="1">
    <source>
        <dbReference type="ARBA" id="ARBA00022515"/>
    </source>
</evidence>
<dbReference type="Pfam" id="PF00270">
    <property type="entry name" value="DEAD"/>
    <property type="match status" value="1"/>
</dbReference>
<dbReference type="InterPro" id="IPR048949">
    <property type="entry name" value="WHD_PriA"/>
</dbReference>
<dbReference type="GO" id="GO:0005524">
    <property type="term" value="F:ATP binding"/>
    <property type="evidence" value="ECO:0007669"/>
    <property type="project" value="UniProtKB-UniRule"/>
</dbReference>
<name>A0AAW7X7A8_9GAMM</name>
<evidence type="ECO:0000313" key="16">
    <source>
        <dbReference type="Proteomes" id="UP001169760"/>
    </source>
</evidence>
<dbReference type="Pfam" id="PF21213">
    <property type="entry name" value="WHD_PriA"/>
    <property type="match status" value="1"/>
</dbReference>
<dbReference type="SMART" id="SM00490">
    <property type="entry name" value="HELICc"/>
    <property type="match status" value="1"/>
</dbReference>
<keyword evidence="8 12" id="KW-0067">ATP-binding</keyword>
<dbReference type="PANTHER" id="PTHR30580">
    <property type="entry name" value="PRIMOSOMAL PROTEIN N"/>
    <property type="match status" value="1"/>
</dbReference>
<evidence type="ECO:0000259" key="13">
    <source>
        <dbReference type="PROSITE" id="PS51192"/>
    </source>
</evidence>
<evidence type="ECO:0000256" key="9">
    <source>
        <dbReference type="ARBA" id="ARBA00023125"/>
    </source>
</evidence>
<comment type="subunit">
    <text evidence="12">Component of the replication restart primosome.</text>
</comment>
<dbReference type="InterPro" id="IPR001650">
    <property type="entry name" value="Helicase_C-like"/>
</dbReference>
<proteinExistence type="inferred from homology"/>
<feature type="binding site" evidence="12">
    <location>
        <position position="483"/>
    </location>
    <ligand>
        <name>Zn(2+)</name>
        <dbReference type="ChEBI" id="CHEBI:29105"/>
        <label>1</label>
    </ligand>
</feature>
<keyword evidence="10 12" id="KW-0413">Isomerase</keyword>
<dbReference type="SUPFAM" id="SSF52540">
    <property type="entry name" value="P-loop containing nucleoside triphosphate hydrolases"/>
    <property type="match status" value="2"/>
</dbReference>
<dbReference type="Proteomes" id="UP001169760">
    <property type="component" value="Unassembled WGS sequence"/>
</dbReference>
<dbReference type="NCBIfam" id="TIGR00595">
    <property type="entry name" value="priA"/>
    <property type="match status" value="1"/>
</dbReference>
<evidence type="ECO:0000256" key="5">
    <source>
        <dbReference type="ARBA" id="ARBA00022801"/>
    </source>
</evidence>
<sequence>MNKLYLEIALPVPLRRTFDYLANFQGDPNGLIGCRVQAPFGNQTLIGIIIGVKAQSETPADKMKDVHTIIDDTPLISHLDLQLFSWAANYYHHSLGEVLHASIPQKLRQGERQEHEQRISAWKHTAEGMGLPETALNRSKKQQEIHRYLLQNTQFTRSTAQRLGFSTSAIKALKDKNLIEEILVKDSIEQVQTSNNLLNNTPLVLNQEQTTAQESVIFHRFGAYLLDGVTGSGKTEVYLQLVTRALQAGTQALVLIPEIGLSPQTVGRFKDRFSVEIAELHSSISEAKRAEHWQAAKSGRAKIVIGTRLAALAALNKPGIIIVDEEHDLSYKQHDGFRYSARDICVYRAKQHNIPVVLGSATPSLETLNNSITGRYQHLKLTQRASTATPPHIESIDIRDQQLAAGLCESAIEEIRHTLQRQQQALVFLNRRGFAPSLFCHHCGWQAKCTGCELPMTFHSHPRHLHCHRCDRQNGVPRACPSCKNQAFSHRGSGTEQIELYLTKQFPNTPVIRIDRDTTSSKKAMQKLLEPAYAGTPCILVGTQMLAKGHHIPGINLAVIADADQGLMSADYRGVEQVGQLVTQVAGRAGRASSTGKVLIQTHQPDHPLMRVLIAEGYNSFAVQLLAERKHSGLPPYGYSALIRSESKRPENALAILQLIHGAIKNTGSKHNITTIGPMAAPIEKLGNRFRFQYQLFCNSRKELHATLKAVLSEVEVKAEARRTRWSVDIDPVTSA</sequence>
<evidence type="ECO:0000256" key="7">
    <source>
        <dbReference type="ARBA" id="ARBA00022833"/>
    </source>
</evidence>
<dbReference type="Pfam" id="PF18319">
    <property type="entry name" value="Zn_ribbon_PriA"/>
    <property type="match status" value="1"/>
</dbReference>
<evidence type="ECO:0000256" key="6">
    <source>
        <dbReference type="ARBA" id="ARBA00022806"/>
    </source>
</evidence>
<evidence type="ECO:0000256" key="4">
    <source>
        <dbReference type="ARBA" id="ARBA00022741"/>
    </source>
</evidence>
<feature type="binding site" evidence="12">
    <location>
        <position position="443"/>
    </location>
    <ligand>
        <name>Zn(2+)</name>
        <dbReference type="ChEBI" id="CHEBI:29105"/>
        <label>1</label>
    </ligand>
</feature>
<dbReference type="Gene3D" id="3.40.1440.60">
    <property type="entry name" value="PriA, 3(prime) DNA-binding domain"/>
    <property type="match status" value="1"/>
</dbReference>
<feature type="binding site" evidence="12">
    <location>
        <position position="467"/>
    </location>
    <ligand>
        <name>Zn(2+)</name>
        <dbReference type="ChEBI" id="CHEBI:29105"/>
        <label>2</label>
    </ligand>
</feature>
<dbReference type="Pfam" id="PF17764">
    <property type="entry name" value="PriA_3primeBD"/>
    <property type="match status" value="1"/>
</dbReference>
<reference evidence="15" key="1">
    <citation type="submission" date="2023-07" db="EMBL/GenBank/DDBJ databases">
        <title>Genome content predicts the carbon catabolic preferences of heterotrophic bacteria.</title>
        <authorList>
            <person name="Gralka M."/>
        </authorList>
    </citation>
    <scope>NUCLEOTIDE SEQUENCE</scope>
    <source>
        <strain evidence="15">I3M17_2</strain>
    </source>
</reference>
<dbReference type="HAMAP" id="MF_00983">
    <property type="entry name" value="PriA"/>
    <property type="match status" value="1"/>
</dbReference>
<comment type="caution">
    <text evidence="15">The sequence shown here is derived from an EMBL/GenBank/DDBJ whole genome shotgun (WGS) entry which is preliminary data.</text>
</comment>
<feature type="binding site" evidence="12">
    <location>
        <position position="470"/>
    </location>
    <ligand>
        <name>Zn(2+)</name>
        <dbReference type="ChEBI" id="CHEBI:29105"/>
        <label>2</label>
    </ligand>
</feature>
<protein>
    <recommendedName>
        <fullName evidence="12">Replication restart protein PriA</fullName>
    </recommendedName>
    <alternativeName>
        <fullName evidence="12">ATP-dependent DNA helicase PriA</fullName>
        <ecNumber evidence="12">5.6.2.4</ecNumber>
    </alternativeName>
    <alternativeName>
        <fullName evidence="12">DNA 3'-5' helicase PriA</fullName>
    </alternativeName>
</protein>
<dbReference type="EC" id="5.6.2.4" evidence="12"/>
<accession>A0AAW7X7A8</accession>
<evidence type="ECO:0000256" key="11">
    <source>
        <dbReference type="ARBA" id="ARBA00048988"/>
    </source>
</evidence>
<dbReference type="FunFam" id="3.40.1440.60:FF:000001">
    <property type="entry name" value="Primosomal protein N"/>
    <property type="match status" value="1"/>
</dbReference>
<comment type="function">
    <text evidence="12">Initiates the restart of stalled replication forks, which reloads the replicative helicase on sites other than the origin of replication. Recognizes and binds to abandoned replication forks and remodels them to uncover a helicase loading site. Promotes assembly of the primosome at these replication forks.</text>
</comment>
<dbReference type="PANTHER" id="PTHR30580:SF0">
    <property type="entry name" value="PRIMOSOMAL PROTEIN N"/>
    <property type="match status" value="1"/>
</dbReference>
<evidence type="ECO:0000256" key="8">
    <source>
        <dbReference type="ARBA" id="ARBA00022840"/>
    </source>
</evidence>
<dbReference type="InterPro" id="IPR027417">
    <property type="entry name" value="P-loop_NTPase"/>
</dbReference>
<comment type="cofactor">
    <cofactor evidence="12">
        <name>Zn(2+)</name>
        <dbReference type="ChEBI" id="CHEBI:29105"/>
    </cofactor>
    <text evidence="12">Binds 2 zinc ions per subunit.</text>
</comment>
<dbReference type="PROSITE" id="PS51192">
    <property type="entry name" value="HELICASE_ATP_BIND_1"/>
    <property type="match status" value="1"/>
</dbReference>
<dbReference type="Gene3D" id="3.40.50.300">
    <property type="entry name" value="P-loop containing nucleotide triphosphate hydrolases"/>
    <property type="match status" value="2"/>
</dbReference>
<evidence type="ECO:0000256" key="10">
    <source>
        <dbReference type="ARBA" id="ARBA00023235"/>
    </source>
</evidence>
<dbReference type="InterPro" id="IPR005259">
    <property type="entry name" value="PriA"/>
</dbReference>
<keyword evidence="5 12" id="KW-0378">Hydrolase</keyword>